<evidence type="ECO:0000313" key="2">
    <source>
        <dbReference type="Proteomes" id="UP000241238"/>
    </source>
</evidence>
<reference evidence="2" key="1">
    <citation type="journal article" date="2018" name="MSphere">
        <title>Fusobacterium Genomics Using MinION and Illumina Sequencing Enables Genome Completion and Correction.</title>
        <authorList>
            <person name="Todd S.M."/>
            <person name="Settlage R.E."/>
            <person name="Lahmers K.K."/>
            <person name="Slade D.J."/>
        </authorList>
    </citation>
    <scope>NUCLEOTIDE SEQUENCE [LARGE SCALE GENOMIC DNA]</scope>
    <source>
        <strain evidence="2">ATCC 27725</strain>
    </source>
</reference>
<organism evidence="1 2">
    <name type="scientific">Fusobacterium varium ATCC 27725</name>
    <dbReference type="NCBI Taxonomy" id="469618"/>
    <lineage>
        <taxon>Bacteria</taxon>
        <taxon>Fusobacteriati</taxon>
        <taxon>Fusobacteriota</taxon>
        <taxon>Fusobacteriia</taxon>
        <taxon>Fusobacteriales</taxon>
        <taxon>Fusobacteriaceae</taxon>
        <taxon>Fusobacterium</taxon>
    </lineage>
</organism>
<sequence length="122" mass="14288">MITDNVVNYIQDRMVKKYDLEGFKLIGKTVNEKALVYKLRPINSLMDMELKFKIKDIPEIIFLECLTDYQRQEVSLSEFLIEYHNIEDFGGNSIEDDIKLCIERAMDGKLKFINTDTGEVLK</sequence>
<evidence type="ECO:0008006" key="3">
    <source>
        <dbReference type="Google" id="ProtNLM"/>
    </source>
</evidence>
<proteinExistence type="predicted"/>
<dbReference type="RefSeq" id="WP_005950098.1">
    <property type="nucleotide sequence ID" value="NZ_CP028104.1"/>
</dbReference>
<dbReference type="EMBL" id="CP028104">
    <property type="protein sequence ID" value="AVQ32629.1"/>
    <property type="molecule type" value="Genomic_DNA"/>
</dbReference>
<geneLocation type="plasmid" evidence="2">
    <name>pfvar_27725</name>
</geneLocation>
<keyword evidence="1" id="KW-0614">Plasmid</keyword>
<dbReference type="GeneID" id="77469391"/>
<accession>A0ABN5JM17</accession>
<gene>
    <name evidence="1" type="ORF">C4N18_15390</name>
</gene>
<keyword evidence="2" id="KW-1185">Reference proteome</keyword>
<name>A0ABN5JM17_FUSVA</name>
<protein>
    <recommendedName>
        <fullName evidence="3">Phage XkdN-like protein</fullName>
    </recommendedName>
</protein>
<evidence type="ECO:0000313" key="1">
    <source>
        <dbReference type="EMBL" id="AVQ32629.1"/>
    </source>
</evidence>
<dbReference type="Proteomes" id="UP000241238">
    <property type="component" value="Plasmid pFvar_27725"/>
</dbReference>